<comment type="caution">
    <text evidence="2">The sequence shown here is derived from an EMBL/GenBank/DDBJ whole genome shotgun (WGS) entry which is preliminary data.</text>
</comment>
<proteinExistence type="predicted"/>
<sequence>METEAFKSLMTSLVRDDDSRLSPGDVSTALALVINRYNADRPRQLTQDVEVGEAMVLQTPDQWTNKRSSILTIEAPIGRNPPSYVTEDYFYVYDLPDSDVELRLLAGVVGVGELVRVCYTASHTAPLTFDEDDCEALACLGAAILCDQVAALYGHDSDVSVQADSVQHNDKGRTFAARARDYRARYESKFGKPTSTNAASAVARIPSPSRTGMRNR</sequence>
<gene>
    <name evidence="2" type="ORF">LCGC14_0060020</name>
</gene>
<dbReference type="EMBL" id="LAZR01000014">
    <property type="protein sequence ID" value="KKO06818.1"/>
    <property type="molecule type" value="Genomic_DNA"/>
</dbReference>
<feature type="region of interest" description="Disordered" evidence="1">
    <location>
        <begin position="191"/>
        <end position="216"/>
    </location>
</feature>
<evidence type="ECO:0000313" key="2">
    <source>
        <dbReference type="EMBL" id="KKO06818.1"/>
    </source>
</evidence>
<name>A0A0F9W3N3_9ZZZZ</name>
<reference evidence="2" key="1">
    <citation type="journal article" date="2015" name="Nature">
        <title>Complex archaea that bridge the gap between prokaryotes and eukaryotes.</title>
        <authorList>
            <person name="Spang A."/>
            <person name="Saw J.H."/>
            <person name="Jorgensen S.L."/>
            <person name="Zaremba-Niedzwiedzka K."/>
            <person name="Martijn J."/>
            <person name="Lind A.E."/>
            <person name="van Eijk R."/>
            <person name="Schleper C."/>
            <person name="Guy L."/>
            <person name="Ettema T.J."/>
        </authorList>
    </citation>
    <scope>NUCLEOTIDE SEQUENCE</scope>
</reference>
<dbReference type="AlphaFoldDB" id="A0A0F9W3N3"/>
<protein>
    <submittedName>
        <fullName evidence="2">Uncharacterized protein</fullName>
    </submittedName>
</protein>
<organism evidence="2">
    <name type="scientific">marine sediment metagenome</name>
    <dbReference type="NCBI Taxonomy" id="412755"/>
    <lineage>
        <taxon>unclassified sequences</taxon>
        <taxon>metagenomes</taxon>
        <taxon>ecological metagenomes</taxon>
    </lineage>
</organism>
<accession>A0A0F9W3N3</accession>
<evidence type="ECO:0000256" key="1">
    <source>
        <dbReference type="SAM" id="MobiDB-lite"/>
    </source>
</evidence>